<proteinExistence type="predicted"/>
<evidence type="ECO:0000313" key="1">
    <source>
        <dbReference type="EMBL" id="GAU97195.1"/>
    </source>
</evidence>
<dbReference type="Proteomes" id="UP000186922">
    <property type="component" value="Unassembled WGS sequence"/>
</dbReference>
<organism evidence="1 2">
    <name type="scientific">Ramazzottius varieornatus</name>
    <name type="common">Water bear</name>
    <name type="synonym">Tardigrade</name>
    <dbReference type="NCBI Taxonomy" id="947166"/>
    <lineage>
        <taxon>Eukaryota</taxon>
        <taxon>Metazoa</taxon>
        <taxon>Ecdysozoa</taxon>
        <taxon>Tardigrada</taxon>
        <taxon>Eutardigrada</taxon>
        <taxon>Parachela</taxon>
        <taxon>Hypsibioidea</taxon>
        <taxon>Ramazzottiidae</taxon>
        <taxon>Ramazzottius</taxon>
    </lineage>
</organism>
<protein>
    <submittedName>
        <fullName evidence="1">Uncharacterized protein</fullName>
    </submittedName>
</protein>
<name>A0A1D1V8U2_RAMVA</name>
<keyword evidence="2" id="KW-1185">Reference proteome</keyword>
<reference evidence="1 2" key="1">
    <citation type="journal article" date="2016" name="Nat. Commun.">
        <title>Extremotolerant tardigrade genome and improved radiotolerance of human cultured cells by tardigrade-unique protein.</title>
        <authorList>
            <person name="Hashimoto T."/>
            <person name="Horikawa D.D."/>
            <person name="Saito Y."/>
            <person name="Kuwahara H."/>
            <person name="Kozuka-Hata H."/>
            <person name="Shin-I T."/>
            <person name="Minakuchi Y."/>
            <person name="Ohishi K."/>
            <person name="Motoyama A."/>
            <person name="Aizu T."/>
            <person name="Enomoto A."/>
            <person name="Kondo K."/>
            <person name="Tanaka S."/>
            <person name="Hara Y."/>
            <person name="Koshikawa S."/>
            <person name="Sagara H."/>
            <person name="Miura T."/>
            <person name="Yokobori S."/>
            <person name="Miyagawa K."/>
            <person name="Suzuki Y."/>
            <person name="Kubo T."/>
            <person name="Oyama M."/>
            <person name="Kohara Y."/>
            <person name="Fujiyama A."/>
            <person name="Arakawa K."/>
            <person name="Katayama T."/>
            <person name="Toyoda A."/>
            <person name="Kunieda T."/>
        </authorList>
    </citation>
    <scope>NUCLEOTIDE SEQUENCE [LARGE SCALE GENOMIC DNA]</scope>
    <source>
        <strain evidence="1 2">YOKOZUNA-1</strain>
    </source>
</reference>
<comment type="caution">
    <text evidence="1">The sequence shown here is derived from an EMBL/GenBank/DDBJ whole genome shotgun (WGS) entry which is preliminary data.</text>
</comment>
<evidence type="ECO:0000313" key="2">
    <source>
        <dbReference type="Proteomes" id="UP000186922"/>
    </source>
</evidence>
<accession>A0A1D1V8U2</accession>
<dbReference type="AlphaFoldDB" id="A0A1D1V8U2"/>
<dbReference type="EMBL" id="BDGG01000004">
    <property type="protein sequence ID" value="GAU97195.1"/>
    <property type="molecule type" value="Genomic_DNA"/>
</dbReference>
<gene>
    <name evidence="1" type="primary">RvY_08536-1</name>
    <name evidence="1" type="synonym">RvY_08536.1</name>
    <name evidence="1" type="ORF">RvY_08536</name>
</gene>
<sequence>MNTFQMVILEKFSWPTIFLLCDLNDQEIIFYTIPCAALSQLLKQTSHNYAIRTARFNSGVAGYSTELTRCLLRVASTAGGRPYDCAALEIESLTIAYEAFPALFYLTADVETLARNVPSRLLDTAIALAIELFVTTCRK</sequence>